<organism evidence="2 3">
    <name type="scientific">Phialocephala subalpina</name>
    <dbReference type="NCBI Taxonomy" id="576137"/>
    <lineage>
        <taxon>Eukaryota</taxon>
        <taxon>Fungi</taxon>
        <taxon>Dikarya</taxon>
        <taxon>Ascomycota</taxon>
        <taxon>Pezizomycotina</taxon>
        <taxon>Leotiomycetes</taxon>
        <taxon>Helotiales</taxon>
        <taxon>Mollisiaceae</taxon>
        <taxon>Phialocephala</taxon>
        <taxon>Phialocephala fortinii species complex</taxon>
    </lineage>
</organism>
<dbReference type="STRING" id="576137.A0A1L7XUT4"/>
<evidence type="ECO:0000313" key="2">
    <source>
        <dbReference type="EMBL" id="CZR68792.1"/>
    </source>
</evidence>
<dbReference type="PANTHER" id="PTHR37544">
    <property type="entry name" value="SPRAY-RELATED"/>
    <property type="match status" value="1"/>
</dbReference>
<keyword evidence="1" id="KW-0812">Transmembrane</keyword>
<proteinExistence type="predicted"/>
<feature type="transmembrane region" description="Helical" evidence="1">
    <location>
        <begin position="39"/>
        <end position="56"/>
    </location>
</feature>
<keyword evidence="3" id="KW-1185">Reference proteome</keyword>
<feature type="transmembrane region" description="Helical" evidence="1">
    <location>
        <begin position="389"/>
        <end position="411"/>
    </location>
</feature>
<sequence>MDTSRSSCRGFGDLVDDDYVHGRRSGKAKACYKPLSTRALFLWVVLLTVLGFIALVEAACHQYSSNASDVGTSGAIATTEVSGAMPEVRNIDSAYNPTHVSPSSYCMGKPPPCPTPAGSSSMFISVSTTTASSNPHTEITTSLAGENNPMPLVQSTLGATATLSPPRQSLTITSSTFTSMKIAPRSAVTDPSRTTNKVIFYSYITELQVQVSTTIPAAVVTSSPYVSSSTISIRSAEKPISTGLVIQGTSTLVNRGVATTHMRRTTSQNISNLEYFIGYYVPTLAAVVFRILWAVVYNDARLMEPFYRLASSSGAQGRDSLSTLYFSTGTLLPEPIRALRYKHWYMFCISTIAGLTELLAPISTEFLYVDVKYCHQYFCWPARLSTKLLAARFLQSLLALIAVLVSFAILLGRKRSSGVYSNPSSIATMASLLHHPKVLDDFHNLGPWASGNDVARLVRDKRYKLACYELAGGRMKYGITVVEVPQKTTNERGSGISAEALETGVKSQSKLRGFGPVILQTAQDFLLAICLLGVLGVILAYFVNLAPNGFEQFMDSQRFGPAFILVSAGGLIRAQWKRIEQEVRTLQPYHHLARHSSRRRTILSITTSSPWTTLPISLVNGEIFPALVAFSYIITELLIIMLPIIPFNVVEYERMLFVSEYLCIGILSFQILVLGAYFLWWRRRGLRLPRHPDTLAGVWSLLAESRLTPQFDDLSTMGRKDLIRAVQGWKKMYSVRWRLDGDGKKQIPMVVEAGEDSQHS</sequence>
<keyword evidence="1" id="KW-1133">Transmembrane helix</keyword>
<reference evidence="2 3" key="1">
    <citation type="submission" date="2016-03" db="EMBL/GenBank/DDBJ databases">
        <authorList>
            <person name="Ploux O."/>
        </authorList>
    </citation>
    <scope>NUCLEOTIDE SEQUENCE [LARGE SCALE GENOMIC DNA]</scope>
    <source>
        <strain evidence="2 3">UAMH 11012</strain>
    </source>
</reference>
<evidence type="ECO:0000313" key="3">
    <source>
        <dbReference type="Proteomes" id="UP000184330"/>
    </source>
</evidence>
<dbReference type="AlphaFoldDB" id="A0A1L7XUT4"/>
<feature type="transmembrane region" description="Helical" evidence="1">
    <location>
        <begin position="623"/>
        <end position="645"/>
    </location>
</feature>
<protein>
    <submittedName>
        <fullName evidence="2">Uncharacterized protein</fullName>
    </submittedName>
</protein>
<dbReference type="Proteomes" id="UP000184330">
    <property type="component" value="Unassembled WGS sequence"/>
</dbReference>
<feature type="transmembrane region" description="Helical" evidence="1">
    <location>
        <begin position="525"/>
        <end position="546"/>
    </location>
</feature>
<accession>A0A1L7XUT4</accession>
<name>A0A1L7XUT4_9HELO</name>
<keyword evidence="1" id="KW-0472">Membrane</keyword>
<feature type="transmembrane region" description="Helical" evidence="1">
    <location>
        <begin position="657"/>
        <end position="680"/>
    </location>
</feature>
<gene>
    <name evidence="2" type="ORF">PAC_18692</name>
</gene>
<evidence type="ECO:0000256" key="1">
    <source>
        <dbReference type="SAM" id="Phobius"/>
    </source>
</evidence>
<dbReference type="InterPro" id="IPR021840">
    <property type="entry name" value="DUF3433"/>
</dbReference>
<dbReference type="PANTHER" id="PTHR37544:SF3">
    <property type="entry name" value="SPRAY"/>
    <property type="match status" value="1"/>
</dbReference>
<dbReference type="OrthoDB" id="5428901at2759"/>
<feature type="transmembrane region" description="Helical" evidence="1">
    <location>
        <begin position="344"/>
        <end position="369"/>
    </location>
</feature>
<feature type="transmembrane region" description="Helical" evidence="1">
    <location>
        <begin position="277"/>
        <end position="298"/>
    </location>
</feature>
<dbReference type="EMBL" id="FJOG01000060">
    <property type="protein sequence ID" value="CZR68792.1"/>
    <property type="molecule type" value="Genomic_DNA"/>
</dbReference>
<dbReference type="Pfam" id="PF11915">
    <property type="entry name" value="DUF3433"/>
    <property type="match status" value="2"/>
</dbReference>